<dbReference type="Gene3D" id="1.10.150.300">
    <property type="entry name" value="TGS-like domain"/>
    <property type="match status" value="1"/>
</dbReference>
<comment type="cofactor">
    <cofactor evidence="1">
        <name>Mg(2+)</name>
        <dbReference type="ChEBI" id="CHEBI:18420"/>
    </cofactor>
</comment>
<dbReference type="Gene3D" id="3.10.20.30">
    <property type="match status" value="1"/>
</dbReference>
<dbReference type="GO" id="GO:0005525">
    <property type="term" value="F:GTP binding"/>
    <property type="evidence" value="ECO:0007669"/>
    <property type="project" value="InterPro"/>
</dbReference>
<keyword evidence="2" id="KW-0479">Metal-binding</keyword>
<dbReference type="InterPro" id="IPR027417">
    <property type="entry name" value="P-loop_NTPase"/>
</dbReference>
<dbReference type="SUPFAM" id="SSF81271">
    <property type="entry name" value="TGS-like"/>
    <property type="match status" value="1"/>
</dbReference>
<dbReference type="InterPro" id="IPR023192">
    <property type="entry name" value="TGS-like_dom_sf"/>
</dbReference>
<dbReference type="PRINTS" id="PR00326">
    <property type="entry name" value="GTP1OBG"/>
</dbReference>
<dbReference type="GO" id="GO:0046872">
    <property type="term" value="F:metal ion binding"/>
    <property type="evidence" value="ECO:0007669"/>
    <property type="project" value="UniProtKB-KW"/>
</dbReference>
<reference evidence="6 7" key="1">
    <citation type="journal article" date="2019" name="Nat. Microbiol.">
        <title>Mediterranean grassland soil C-N compound turnover is dependent on rainfall and depth, and is mediated by genomically divergent microorganisms.</title>
        <authorList>
            <person name="Diamond S."/>
            <person name="Andeer P.F."/>
            <person name="Li Z."/>
            <person name="Crits-Christoph A."/>
            <person name="Burstein D."/>
            <person name="Anantharaman K."/>
            <person name="Lane K.R."/>
            <person name="Thomas B.C."/>
            <person name="Pan C."/>
            <person name="Northen T.R."/>
            <person name="Banfield J.F."/>
        </authorList>
    </citation>
    <scope>NUCLEOTIDE SEQUENCE [LARGE SCALE GENOMIC DNA]</scope>
    <source>
        <strain evidence="6">WS_1</strain>
    </source>
</reference>
<feature type="domain" description="TGS" evidence="5">
    <location>
        <begin position="273"/>
        <end position="356"/>
    </location>
</feature>
<dbReference type="Gene3D" id="3.40.50.300">
    <property type="entry name" value="P-loop containing nucleotide triphosphate hydrolases"/>
    <property type="match status" value="1"/>
</dbReference>
<comment type="caution">
    <text evidence="6">The sequence shown here is derived from an EMBL/GenBank/DDBJ whole genome shotgun (WGS) entry which is preliminary data.</text>
</comment>
<dbReference type="PANTHER" id="PTHR23305">
    <property type="entry name" value="OBG GTPASE FAMILY"/>
    <property type="match status" value="1"/>
</dbReference>
<evidence type="ECO:0000259" key="5">
    <source>
        <dbReference type="PROSITE" id="PS51880"/>
    </source>
</evidence>
<dbReference type="InterPro" id="IPR013029">
    <property type="entry name" value="YchF_C"/>
</dbReference>
<accession>A0A538SFU9</accession>
<evidence type="ECO:0000313" key="6">
    <source>
        <dbReference type="EMBL" id="TMQ50232.1"/>
    </source>
</evidence>
<dbReference type="CDD" id="cd04867">
    <property type="entry name" value="TGS_YchF_OLA1"/>
    <property type="match status" value="1"/>
</dbReference>
<dbReference type="Proteomes" id="UP000316292">
    <property type="component" value="Unassembled WGS sequence"/>
</dbReference>
<keyword evidence="4" id="KW-0067">ATP-binding</keyword>
<dbReference type="InterPro" id="IPR012676">
    <property type="entry name" value="TGS-like"/>
</dbReference>
<proteinExistence type="predicted"/>
<dbReference type="InterPro" id="IPR004095">
    <property type="entry name" value="TGS"/>
</dbReference>
<dbReference type="PROSITE" id="PS51880">
    <property type="entry name" value="TGS"/>
    <property type="match status" value="1"/>
</dbReference>
<dbReference type="FunFam" id="3.10.20.30:FF:000001">
    <property type="entry name" value="Ribosome-binding ATPase YchF"/>
    <property type="match status" value="1"/>
</dbReference>
<keyword evidence="3" id="KW-0547">Nucleotide-binding</keyword>
<dbReference type="GO" id="GO:0005524">
    <property type="term" value="F:ATP binding"/>
    <property type="evidence" value="ECO:0007669"/>
    <property type="project" value="UniProtKB-KW"/>
</dbReference>
<protein>
    <submittedName>
        <fullName evidence="6">Redox-regulated ATPase YchF</fullName>
    </submittedName>
</protein>
<evidence type="ECO:0000256" key="3">
    <source>
        <dbReference type="ARBA" id="ARBA00022741"/>
    </source>
</evidence>
<organism evidence="6 7">
    <name type="scientific">Eiseniibacteriota bacterium</name>
    <dbReference type="NCBI Taxonomy" id="2212470"/>
    <lineage>
        <taxon>Bacteria</taxon>
        <taxon>Candidatus Eiseniibacteriota</taxon>
    </lineage>
</organism>
<dbReference type="GO" id="GO:0016887">
    <property type="term" value="F:ATP hydrolysis activity"/>
    <property type="evidence" value="ECO:0007669"/>
    <property type="project" value="InterPro"/>
</dbReference>
<dbReference type="AlphaFoldDB" id="A0A538SFU9"/>
<name>A0A538SFU9_UNCEI</name>
<dbReference type="GO" id="GO:0005737">
    <property type="term" value="C:cytoplasm"/>
    <property type="evidence" value="ECO:0007669"/>
    <property type="project" value="TreeGrafter"/>
</dbReference>
<evidence type="ECO:0000256" key="1">
    <source>
        <dbReference type="ARBA" id="ARBA00001946"/>
    </source>
</evidence>
<evidence type="ECO:0000256" key="4">
    <source>
        <dbReference type="ARBA" id="ARBA00022840"/>
    </source>
</evidence>
<dbReference type="PIRSF" id="PIRSF006641">
    <property type="entry name" value="CHP00092"/>
    <property type="match status" value="1"/>
</dbReference>
<dbReference type="EMBL" id="VBOR01000038">
    <property type="protein sequence ID" value="TMQ50232.1"/>
    <property type="molecule type" value="Genomic_DNA"/>
</dbReference>
<gene>
    <name evidence="6" type="primary">ychF</name>
    <name evidence="6" type="ORF">E6K71_03035</name>
</gene>
<dbReference type="SUPFAM" id="SSF52540">
    <property type="entry name" value="P-loop containing nucleoside triphosphate hydrolases"/>
    <property type="match status" value="1"/>
</dbReference>
<dbReference type="Pfam" id="PF06071">
    <property type="entry name" value="YchF-GTPase_C"/>
    <property type="match status" value="1"/>
</dbReference>
<dbReference type="PANTHER" id="PTHR23305:SF18">
    <property type="entry name" value="OBG-TYPE G DOMAIN-CONTAINING PROTEIN"/>
    <property type="match status" value="1"/>
</dbReference>
<dbReference type="InterPro" id="IPR004396">
    <property type="entry name" value="ATPase_YchF/OLA1"/>
</dbReference>
<evidence type="ECO:0000256" key="2">
    <source>
        <dbReference type="ARBA" id="ARBA00022723"/>
    </source>
</evidence>
<dbReference type="InterPro" id="IPR006073">
    <property type="entry name" value="GTP-bd"/>
</dbReference>
<sequence>MKIGILGLPQAGKTTLFQTLTKGQAQATSSRGEKVHLGSVPVPDRRLDHLGAMYQPKKFTPAKVDYVDAPALETTGRERGSLASLTALRDVDAYALVVRAFPDPSVAHVMETVDPARDGGWLVGELLLEDLAQVERRLERIEKSVKVGKKPEDPNEYEALKLAKAALESERPVSRAGLSPAQERSIRGFQLFSLRPWIFVVNASDEQMKVGEAGLTGPLARRFPLIRAIGLSAKTEAELAALPEEEAKEFMSVLGIEEPGLTKMIRISFEALGLLSFFTVGQDEVRAWTIRDGSTAPQAAGAIHSDLERGFIRAEVIGYDDLARALTMAKAREQGLLRTEGRDYRVRDGDILNIRFSV</sequence>
<dbReference type="InterPro" id="IPR012675">
    <property type="entry name" value="Beta-grasp_dom_sf"/>
</dbReference>
<evidence type="ECO:0000313" key="7">
    <source>
        <dbReference type="Proteomes" id="UP000316292"/>
    </source>
</evidence>